<evidence type="ECO:0000313" key="2">
    <source>
        <dbReference type="EMBL" id="KAJ7190032.1"/>
    </source>
</evidence>
<feature type="compositionally biased region" description="Polar residues" evidence="1">
    <location>
        <begin position="535"/>
        <end position="546"/>
    </location>
</feature>
<dbReference type="SUPFAM" id="SSF90073">
    <property type="entry name" value="GCM domain"/>
    <property type="match status" value="1"/>
</dbReference>
<gene>
    <name evidence="2" type="ORF">GGX14DRAFT_328543</name>
</gene>
<proteinExistence type="predicted"/>
<feature type="non-terminal residue" evidence="2">
    <location>
        <position position="897"/>
    </location>
</feature>
<dbReference type="EMBL" id="JARJCW010000159">
    <property type="protein sequence ID" value="KAJ7190032.1"/>
    <property type="molecule type" value="Genomic_DNA"/>
</dbReference>
<name>A0AAD6XZL4_9AGAR</name>
<reference evidence="2" key="1">
    <citation type="submission" date="2023-03" db="EMBL/GenBank/DDBJ databases">
        <title>Massive genome expansion in bonnet fungi (Mycena s.s.) driven by repeated elements and novel gene families across ecological guilds.</title>
        <authorList>
            <consortium name="Lawrence Berkeley National Laboratory"/>
            <person name="Harder C.B."/>
            <person name="Miyauchi S."/>
            <person name="Viragh M."/>
            <person name="Kuo A."/>
            <person name="Thoen E."/>
            <person name="Andreopoulos B."/>
            <person name="Lu D."/>
            <person name="Skrede I."/>
            <person name="Drula E."/>
            <person name="Henrissat B."/>
            <person name="Morin E."/>
            <person name="Kohler A."/>
            <person name="Barry K."/>
            <person name="LaButti K."/>
            <person name="Morin E."/>
            <person name="Salamov A."/>
            <person name="Lipzen A."/>
            <person name="Mereny Z."/>
            <person name="Hegedus B."/>
            <person name="Baldrian P."/>
            <person name="Stursova M."/>
            <person name="Weitz H."/>
            <person name="Taylor A."/>
            <person name="Grigoriev I.V."/>
            <person name="Nagy L.G."/>
            <person name="Martin F."/>
            <person name="Kauserud H."/>
        </authorList>
    </citation>
    <scope>NUCLEOTIDE SEQUENCE</scope>
    <source>
        <strain evidence="2">9144</strain>
    </source>
</reference>
<dbReference type="GO" id="GO:0003677">
    <property type="term" value="F:DNA binding"/>
    <property type="evidence" value="ECO:0007669"/>
    <property type="project" value="InterPro"/>
</dbReference>
<dbReference type="GO" id="GO:0006355">
    <property type="term" value="P:regulation of DNA-templated transcription"/>
    <property type="evidence" value="ECO:0007669"/>
    <property type="project" value="InterPro"/>
</dbReference>
<comment type="caution">
    <text evidence="2">The sequence shown here is derived from an EMBL/GenBank/DDBJ whole genome shotgun (WGS) entry which is preliminary data.</text>
</comment>
<accession>A0AAD6XZL4</accession>
<sequence length="897" mass="101898">TDSATTGETDWDGWPDGQFTALFSMEFVERHDNLRVHWATQTLGGRGGSTTADTWQGGKLTRRKCLGIIECDADDCLITIRPQSRPSGIEKQLSQSCVCGGKLHHQPCGLLSTLHTYKNGVFYQNGGNHQHSRPTVRLHLGADEREQFSKIVEQHPKTGPLQLVVGHPTATGPAPSVANISPVLLNTDRVKYERRRVLKGGDGLGGDNFLKEFAKFEGANPDFIRKSQFGQVSVIIMQTSFMASRLIKSVSMDDDAVGGLVSDAAHGFWRERNSLLVVSSTYEPVHLKCWVPVLITYSNGGSAEHYRIHFFELFASFAEQCDQRKIELIDDMFANVVDFSEAERKGFILAFVDFWMERAPDERSVQELLDTAPKLLKGCAQHFRNQITRVKKISGVVDPSQTDIFENYAKRLLKCNNIEEFTADANEFIRAFPKAETWIRWWMLPAHACMLFPSFRIMKLALWKSIPDTTNAEEAMHWKLYAALGKHFALLDGLKALVAFAEYYRSQFEGKKLHYGAKREHWKATARIHGRTKFSRTPGTRQNSFKNDGRPPDTGKALLAGRKRKSLAPYYEKGYKWKDNSCWLDSSLIAIFSAASRDYSQSMEPIYSLPGYEEGGCTVLSNQRDGFRKILLDLPKSTLKSLRDFQTLFVSYYYFIRRFHSAVERAISYFRVCRVRLRGCSGLGIDHFQLERVKWLEQIQLHSDLCRQYNGDLRKWFLDFNRPAKPHPAENCWRGYEGEVFCDGNSFSYDIILNLPITLMLEFSGLDSGDIESGPHWNIPKSLSPYANNPTATARGVKYSIASHVYYNRQTIHFIARYSSDKTHVYDYDGRKHDGHATLNIANLKALTGPTDLITGIPPGYFLHAVVYHLDGGEAAQNYFRREQQRLAGRLGLHFDS</sequence>
<dbReference type="InterPro" id="IPR036115">
    <property type="entry name" value="GCM_dom_sf"/>
</dbReference>
<feature type="region of interest" description="Disordered" evidence="1">
    <location>
        <begin position="535"/>
        <end position="557"/>
    </location>
</feature>
<feature type="non-terminal residue" evidence="2">
    <location>
        <position position="1"/>
    </location>
</feature>
<protein>
    <submittedName>
        <fullName evidence="2">Uncharacterized protein</fullName>
    </submittedName>
</protein>
<dbReference type="AlphaFoldDB" id="A0AAD6XZL4"/>
<dbReference type="Proteomes" id="UP001219525">
    <property type="component" value="Unassembled WGS sequence"/>
</dbReference>
<evidence type="ECO:0000313" key="3">
    <source>
        <dbReference type="Proteomes" id="UP001219525"/>
    </source>
</evidence>
<organism evidence="2 3">
    <name type="scientific">Mycena pura</name>
    <dbReference type="NCBI Taxonomy" id="153505"/>
    <lineage>
        <taxon>Eukaryota</taxon>
        <taxon>Fungi</taxon>
        <taxon>Dikarya</taxon>
        <taxon>Basidiomycota</taxon>
        <taxon>Agaricomycotina</taxon>
        <taxon>Agaricomycetes</taxon>
        <taxon>Agaricomycetidae</taxon>
        <taxon>Agaricales</taxon>
        <taxon>Marasmiineae</taxon>
        <taxon>Mycenaceae</taxon>
        <taxon>Mycena</taxon>
    </lineage>
</organism>
<evidence type="ECO:0000256" key="1">
    <source>
        <dbReference type="SAM" id="MobiDB-lite"/>
    </source>
</evidence>
<keyword evidence="3" id="KW-1185">Reference proteome</keyword>